<dbReference type="PRINTS" id="PR00507">
    <property type="entry name" value="N12N6MTFRASE"/>
</dbReference>
<dbReference type="InterPro" id="IPR052916">
    <property type="entry name" value="Type-I_RE_MTase_Subunit"/>
</dbReference>
<dbReference type="InterPro" id="IPR003356">
    <property type="entry name" value="DNA_methylase_A-5"/>
</dbReference>
<protein>
    <submittedName>
        <fullName evidence="3">N-6 DNA Methylase</fullName>
    </submittedName>
</protein>
<name>V5YNX5_9BURK</name>
<evidence type="ECO:0000256" key="1">
    <source>
        <dbReference type="ARBA" id="ARBA00006594"/>
    </source>
</evidence>
<reference evidence="3" key="2">
    <citation type="submission" date="2024-06" db="EMBL/GenBank/DDBJ databases">
        <authorList>
            <person name="Sakai Y."/>
            <person name="Fujii T."/>
        </authorList>
    </citation>
    <scope>NUCLEOTIDE SEQUENCE</scope>
    <source>
        <strain evidence="3">M701</strain>
        <plasmid evidence="3">pM7012</plasmid>
    </source>
</reference>
<dbReference type="SUPFAM" id="SSF53335">
    <property type="entry name" value="S-adenosyl-L-methionine-dependent methyltransferases"/>
    <property type="match status" value="1"/>
</dbReference>
<evidence type="ECO:0000313" key="3">
    <source>
        <dbReference type="EMBL" id="BAO19107.1"/>
    </source>
</evidence>
<keyword evidence="3" id="KW-0489">Methyltransferase</keyword>
<comment type="similarity">
    <text evidence="1">Belongs to the N(4)/N(6)-methyltransferase family.</text>
</comment>
<dbReference type="GO" id="GO:0032259">
    <property type="term" value="P:methylation"/>
    <property type="evidence" value="ECO:0007669"/>
    <property type="project" value="UniProtKB-KW"/>
</dbReference>
<dbReference type="EMBL" id="AB853026">
    <property type="protein sequence ID" value="BAO19107.1"/>
    <property type="molecule type" value="Genomic_DNA"/>
</dbReference>
<proteinExistence type="inferred from homology"/>
<dbReference type="InterPro" id="IPR029063">
    <property type="entry name" value="SAM-dependent_MTases_sf"/>
</dbReference>
<dbReference type="AlphaFoldDB" id="V5YNX5"/>
<feature type="domain" description="DNA methylase adenine-specific" evidence="2">
    <location>
        <begin position="48"/>
        <end position="199"/>
    </location>
</feature>
<geneLocation type="plasmid" evidence="3">
    <name>pM7012</name>
</geneLocation>
<dbReference type="Pfam" id="PF02384">
    <property type="entry name" value="N6_Mtase"/>
    <property type="match status" value="1"/>
</dbReference>
<evidence type="ECO:0000259" key="2">
    <source>
        <dbReference type="Pfam" id="PF02384"/>
    </source>
</evidence>
<dbReference type="PANTHER" id="PTHR42998:SF1">
    <property type="entry name" value="TYPE I RESTRICTION ENZYME HINDI METHYLASE SUBUNIT"/>
    <property type="match status" value="1"/>
</dbReference>
<sequence>MLRYMLSEIMVLWGYAPWAPVPDDARTQVVRAIGAYDDAIRNEEPFADILGPLYEELASHGSKQILGQFFTPWALASMMARMTSPGGVTQADRSRLKIACDPACGSGVMMLATASTILAESGNEALRGWSFHGCDLDPICARMMAVQFVANCASHRIEVGEVIVFCGDSIRVDHHKQLVVHASAPGVDVAPANAPFRTKLIADAAESVGLSNAGA</sequence>
<dbReference type="GO" id="GO:0008170">
    <property type="term" value="F:N-methyltransferase activity"/>
    <property type="evidence" value="ECO:0007669"/>
    <property type="project" value="InterPro"/>
</dbReference>
<accession>V5YNX5</accession>
<dbReference type="PANTHER" id="PTHR42998">
    <property type="entry name" value="TYPE I RESTRICTION ENZYME HINDVIIP M PROTEIN-RELATED"/>
    <property type="match status" value="1"/>
</dbReference>
<keyword evidence="3" id="KW-0808">Transferase</keyword>
<organism evidence="3">
    <name type="scientific">Burkholderia sp. M701</name>
    <dbReference type="NCBI Taxonomy" id="326454"/>
    <lineage>
        <taxon>Bacteria</taxon>
        <taxon>Pseudomonadati</taxon>
        <taxon>Pseudomonadota</taxon>
        <taxon>Betaproteobacteria</taxon>
        <taxon>Burkholderiales</taxon>
        <taxon>Burkholderiaceae</taxon>
        <taxon>Burkholderia</taxon>
    </lineage>
</organism>
<dbReference type="Gene3D" id="3.40.50.150">
    <property type="entry name" value="Vaccinia Virus protein VP39"/>
    <property type="match status" value="1"/>
</dbReference>
<reference evidence="3" key="1">
    <citation type="journal article" date="2014" name="Microbiology">
        <title>A 2,4-dichlorophenoxyacetic acid degradation plasmid pM7012 discloses distribution of an unclassified megaplasmid group across bacterial species.</title>
        <authorList>
            <person name="Sakai Y."/>
            <person name="Ogawa N."/>
            <person name="Shimomura Y."/>
            <person name="Fujii T."/>
        </authorList>
    </citation>
    <scope>NUCLEOTIDE SEQUENCE</scope>
    <source>
        <strain evidence="3">M701</strain>
    </source>
</reference>
<keyword evidence="3" id="KW-0614">Plasmid</keyword>
<dbReference type="GO" id="GO:0003677">
    <property type="term" value="F:DNA binding"/>
    <property type="evidence" value="ECO:0007669"/>
    <property type="project" value="InterPro"/>
</dbReference>